<dbReference type="Proteomes" id="UP001241656">
    <property type="component" value="Chromosome"/>
</dbReference>
<accession>A0ABY8RF32</accession>
<dbReference type="Pfam" id="PF09697">
    <property type="entry name" value="Porph_ging"/>
    <property type="match status" value="1"/>
</dbReference>
<proteinExistence type="predicted"/>
<dbReference type="EMBL" id="CP124855">
    <property type="protein sequence ID" value="WHF52588.1"/>
    <property type="molecule type" value="Genomic_DNA"/>
</dbReference>
<keyword evidence="2" id="KW-1185">Reference proteome</keyword>
<evidence type="ECO:0000313" key="2">
    <source>
        <dbReference type="Proteomes" id="UP001241656"/>
    </source>
</evidence>
<name>A0ABY8RF32_9FLAO</name>
<dbReference type="RefSeq" id="WP_282905865.1">
    <property type="nucleotide sequence ID" value="NZ_CP124855.1"/>
</dbReference>
<evidence type="ECO:0000313" key="1">
    <source>
        <dbReference type="EMBL" id="WHF52588.1"/>
    </source>
</evidence>
<gene>
    <name evidence="1" type="ORF">QGN23_04745</name>
</gene>
<protein>
    <submittedName>
        <fullName evidence="1">GLPGLI family protein</fullName>
    </submittedName>
</protein>
<sequence>MTNKPIILLIFSLILISSALQAQRVRFYYNYKSIPDSLNKQNVLDELMVLELDIDKKESVFFSQIKLKSDSVMAANTIKGNWMMPNSSIRTQYVIEKKLEHKEIFFYTRNHTIVPVSKVKDQRKFDWKITNEKDSVLIYSVQKATTEFGGRIWNAWFTNDIPFSDGPYKFSGLPGLILKISDVTNSHNFELFGLEKIESNAYKLLGQKSYLQAMNLSFDSYFKSVLADRKEPGLLLKQKVFRGEVYFKDEEDKQKYLRDNEAHAQEELAKDNNQIEILL</sequence>
<dbReference type="InterPro" id="IPR005901">
    <property type="entry name" value="GLPGLI"/>
</dbReference>
<dbReference type="NCBIfam" id="TIGR01200">
    <property type="entry name" value="GLPGLI"/>
    <property type="match status" value="1"/>
</dbReference>
<organism evidence="1 2">
    <name type="scientific">Chryseobacterium gotjawalense</name>
    <dbReference type="NCBI Taxonomy" id="3042315"/>
    <lineage>
        <taxon>Bacteria</taxon>
        <taxon>Pseudomonadati</taxon>
        <taxon>Bacteroidota</taxon>
        <taxon>Flavobacteriia</taxon>
        <taxon>Flavobacteriales</taxon>
        <taxon>Weeksellaceae</taxon>
        <taxon>Chryseobacterium group</taxon>
        <taxon>Chryseobacterium</taxon>
    </lineage>
</organism>
<reference evidence="1 2" key="1">
    <citation type="submission" date="2023-05" db="EMBL/GenBank/DDBJ databases">
        <title>Genomic insight into Chryseobacterium sp. wdc7 isolated forest soil (Gotjawal).</title>
        <authorList>
            <person name="Park S.-J."/>
        </authorList>
    </citation>
    <scope>NUCLEOTIDE SEQUENCE [LARGE SCALE GENOMIC DNA]</scope>
    <source>
        <strain evidence="2">wdc7</strain>
    </source>
</reference>